<evidence type="ECO:0000313" key="3">
    <source>
        <dbReference type="Proteomes" id="UP000243515"/>
    </source>
</evidence>
<dbReference type="GO" id="GO:0051118">
    <property type="term" value="F:glucan endo-1,3-alpha-glucosidase activity"/>
    <property type="evidence" value="ECO:0007669"/>
    <property type="project" value="InterPro"/>
</dbReference>
<dbReference type="CDD" id="cd11577">
    <property type="entry name" value="GH71"/>
    <property type="match status" value="1"/>
</dbReference>
<evidence type="ECO:0000313" key="2">
    <source>
        <dbReference type="EMBL" id="OXV08734.1"/>
    </source>
</evidence>
<evidence type="ECO:0000256" key="1">
    <source>
        <dbReference type="SAM" id="SignalP"/>
    </source>
</evidence>
<comment type="caution">
    <text evidence="2">The sequence shown here is derived from an EMBL/GenBank/DDBJ whole genome shotgun (WGS) entry which is preliminary data.</text>
</comment>
<dbReference type="Pfam" id="PF03659">
    <property type="entry name" value="Glyco_hydro_71"/>
    <property type="match status" value="1"/>
</dbReference>
<sequence>MFLRYLLLLVMTVTSVVAGSQPKWVFAHFIAGVASGMTDADWKSDIQAAKDAHIDGFALNIATQDSYTDAVLEKAYTAAAAVGNFSLFLSFDYASGGPWPMDRVITTINTYKNKPAQFYYQGKPLVSTFEGTSNVNDWASIKAATGCFFIPSWTSLGPTGFAADLDKVDGGFSWDAWPVGAEGKTTDNDQAWIKALAGKPYMMPVAPWFYTNLPQWDKNWLWRGDDLWFDRWQQVIELQPDLVEIITWNDYGETHYIGPIHSQGIPQGASSYVVNNPHDAWRTLLPVYIDAYKSGNATKSTNTSSQLPTRDTISPTKDTITYWYRLNPSNSGSSGGTTGNNPSMGQPALSPAVVSEDKVFLTVFVLAPSQVTVQIGGGSPTTLQANVVGTNHFSVPFNGQTGPVTFTILCNGQQIVTTTGPAITNECPGGKINWNAYVGSSNPPQNGTTLASPA</sequence>
<dbReference type="InterPro" id="IPR005197">
    <property type="entry name" value="Glyco_hydro_71"/>
</dbReference>
<protein>
    <recommendedName>
        <fullName evidence="4">Glycoside hydrolase family 71 protein</fullName>
    </recommendedName>
</protein>
<dbReference type="Gene3D" id="3.20.20.80">
    <property type="entry name" value="Glycosidases"/>
    <property type="match status" value="1"/>
</dbReference>
<feature type="signal peptide" evidence="1">
    <location>
        <begin position="1"/>
        <end position="18"/>
    </location>
</feature>
<organism evidence="2 3">
    <name type="scientific">Elaphomyces granulatus</name>
    <dbReference type="NCBI Taxonomy" id="519963"/>
    <lineage>
        <taxon>Eukaryota</taxon>
        <taxon>Fungi</taxon>
        <taxon>Dikarya</taxon>
        <taxon>Ascomycota</taxon>
        <taxon>Pezizomycotina</taxon>
        <taxon>Eurotiomycetes</taxon>
        <taxon>Eurotiomycetidae</taxon>
        <taxon>Eurotiales</taxon>
        <taxon>Elaphomycetaceae</taxon>
        <taxon>Elaphomyces</taxon>
    </lineage>
</organism>
<dbReference type="OrthoDB" id="1046782at2759"/>
<reference evidence="2 3" key="1">
    <citation type="journal article" date="2015" name="Environ. Microbiol.">
        <title>Metagenome sequence of Elaphomyces granulatus from sporocarp tissue reveals Ascomycota ectomycorrhizal fingerprints of genome expansion and a Proteobacteria-rich microbiome.</title>
        <authorList>
            <person name="Quandt C.A."/>
            <person name="Kohler A."/>
            <person name="Hesse C.N."/>
            <person name="Sharpton T.J."/>
            <person name="Martin F."/>
            <person name="Spatafora J.W."/>
        </authorList>
    </citation>
    <scope>NUCLEOTIDE SEQUENCE [LARGE SCALE GENOMIC DNA]</scope>
    <source>
        <strain evidence="2 3">OSC145934</strain>
    </source>
</reference>
<dbReference type="AlphaFoldDB" id="A0A232LXC9"/>
<proteinExistence type="predicted"/>
<dbReference type="EMBL" id="NPHW01003920">
    <property type="protein sequence ID" value="OXV08734.1"/>
    <property type="molecule type" value="Genomic_DNA"/>
</dbReference>
<gene>
    <name evidence="2" type="ORF">Egran_03503</name>
</gene>
<keyword evidence="3" id="KW-1185">Reference proteome</keyword>
<accession>A0A232LXC9</accession>
<dbReference type="Proteomes" id="UP000243515">
    <property type="component" value="Unassembled WGS sequence"/>
</dbReference>
<name>A0A232LXC9_9EURO</name>
<evidence type="ECO:0008006" key="4">
    <source>
        <dbReference type="Google" id="ProtNLM"/>
    </source>
</evidence>
<keyword evidence="1" id="KW-0732">Signal</keyword>
<feature type="chain" id="PRO_5012940764" description="Glycoside hydrolase family 71 protein" evidence="1">
    <location>
        <begin position="19"/>
        <end position="454"/>
    </location>
</feature>